<dbReference type="SUPFAM" id="SSF52540">
    <property type="entry name" value="P-loop containing nucleoside triphosphate hydrolases"/>
    <property type="match status" value="1"/>
</dbReference>
<dbReference type="InterPro" id="IPR027417">
    <property type="entry name" value="P-loop_NTPase"/>
</dbReference>
<protein>
    <submittedName>
        <fullName evidence="3">Uncharacterized protein</fullName>
    </submittedName>
</protein>
<accession>A0A8E0RL09</accession>
<feature type="non-terminal residue" evidence="3">
    <location>
        <position position="140"/>
    </location>
</feature>
<dbReference type="PANTHER" id="PTHR47978">
    <property type="match status" value="1"/>
</dbReference>
<dbReference type="EMBL" id="LUCM01009864">
    <property type="protein sequence ID" value="KAA0186260.1"/>
    <property type="molecule type" value="Genomic_DNA"/>
</dbReference>
<dbReference type="PROSITE" id="PS51419">
    <property type="entry name" value="RAB"/>
    <property type="match status" value="1"/>
</dbReference>
<dbReference type="AlphaFoldDB" id="A0A8E0RL09"/>
<keyword evidence="4" id="KW-1185">Reference proteome</keyword>
<dbReference type="Gene3D" id="3.40.50.300">
    <property type="entry name" value="P-loop containing nucleotide triphosphate hydrolases"/>
    <property type="match status" value="1"/>
</dbReference>
<organism evidence="3 4">
    <name type="scientific">Fasciolopsis buskii</name>
    <dbReference type="NCBI Taxonomy" id="27845"/>
    <lineage>
        <taxon>Eukaryota</taxon>
        <taxon>Metazoa</taxon>
        <taxon>Spiralia</taxon>
        <taxon>Lophotrochozoa</taxon>
        <taxon>Platyhelminthes</taxon>
        <taxon>Trematoda</taxon>
        <taxon>Digenea</taxon>
        <taxon>Plagiorchiida</taxon>
        <taxon>Echinostomata</taxon>
        <taxon>Echinostomatoidea</taxon>
        <taxon>Fasciolidae</taxon>
        <taxon>Fasciolopsis</taxon>
    </lineage>
</organism>
<dbReference type="GO" id="GO:0005525">
    <property type="term" value="F:GTP binding"/>
    <property type="evidence" value="ECO:0007669"/>
    <property type="project" value="InterPro"/>
</dbReference>
<dbReference type="PROSITE" id="PS51421">
    <property type="entry name" value="RAS"/>
    <property type="match status" value="1"/>
</dbReference>
<reference evidence="3" key="1">
    <citation type="submission" date="2019-05" db="EMBL/GenBank/DDBJ databases">
        <title>Annotation for the trematode Fasciolopsis buski.</title>
        <authorList>
            <person name="Choi Y.-J."/>
        </authorList>
    </citation>
    <scope>NUCLEOTIDE SEQUENCE</scope>
    <source>
        <strain evidence="3">HT</strain>
        <tissue evidence="3">Whole worm</tissue>
    </source>
</reference>
<gene>
    <name evidence="3" type="ORF">FBUS_00016</name>
</gene>
<dbReference type="Proteomes" id="UP000728185">
    <property type="component" value="Unassembled WGS sequence"/>
</dbReference>
<evidence type="ECO:0000256" key="1">
    <source>
        <dbReference type="ARBA" id="ARBA00006270"/>
    </source>
</evidence>
<evidence type="ECO:0000256" key="2">
    <source>
        <dbReference type="ARBA" id="ARBA00022741"/>
    </source>
</evidence>
<sequence length="140" mass="16105">QELFIYTLPGKEVFADLLPKYVSSFLWQCILKVDQINMLMAVFDVTDKSSFTSAQAILTKYSSPRECCTVPTVLVGNKIDLEARRIVEFDIANSFAQKLGVTYFETSAKESIGLEAPFFHLVREYYNLYLKKIEHFQNLL</sequence>
<comment type="similarity">
    <text evidence="1">Belongs to the small GTPase superfamily. Rab family.</text>
</comment>
<keyword evidence="2" id="KW-0547">Nucleotide-binding</keyword>
<evidence type="ECO:0000313" key="3">
    <source>
        <dbReference type="EMBL" id="KAA0186260.1"/>
    </source>
</evidence>
<name>A0A8E0RL09_9TREM</name>
<dbReference type="Pfam" id="PF00071">
    <property type="entry name" value="Ras"/>
    <property type="match status" value="1"/>
</dbReference>
<dbReference type="SMART" id="SM00173">
    <property type="entry name" value="RAS"/>
    <property type="match status" value="1"/>
</dbReference>
<dbReference type="OrthoDB" id="265044at2759"/>
<dbReference type="InterPro" id="IPR001806">
    <property type="entry name" value="Small_GTPase"/>
</dbReference>
<proteinExistence type="inferred from homology"/>
<evidence type="ECO:0000313" key="4">
    <source>
        <dbReference type="Proteomes" id="UP000728185"/>
    </source>
</evidence>
<comment type="caution">
    <text evidence="3">The sequence shown here is derived from an EMBL/GenBank/DDBJ whole genome shotgun (WGS) entry which is preliminary data.</text>
</comment>
<dbReference type="SMART" id="SM00175">
    <property type="entry name" value="RAB"/>
    <property type="match status" value="1"/>
</dbReference>
<dbReference type="GO" id="GO:0003924">
    <property type="term" value="F:GTPase activity"/>
    <property type="evidence" value="ECO:0007669"/>
    <property type="project" value="InterPro"/>
</dbReference>